<accession>A0A3B0U6G5</accession>
<sequence length="120" mass="13131">MGIIAGLLKLISALVGVVFFLFGLMMLAFEILVWFGDRSHAAASLGLVWFQNDPFSGFLGTPSLPLASAIIERKISPLLWDPFIVTILAWPSWLALLFLGVFSLMISSALLRFASQSKKS</sequence>
<reference evidence="2" key="1">
    <citation type="submission" date="2018-06" db="EMBL/GenBank/DDBJ databases">
        <authorList>
            <person name="Zhirakovskaya E."/>
        </authorList>
    </citation>
    <scope>NUCLEOTIDE SEQUENCE</scope>
</reference>
<gene>
    <name evidence="2" type="ORF">MNBD_ALPHA12-1421</name>
</gene>
<feature type="transmembrane region" description="Helical" evidence="1">
    <location>
        <begin position="7"/>
        <end position="35"/>
    </location>
</feature>
<protein>
    <submittedName>
        <fullName evidence="2">Uncharacterized protein</fullName>
    </submittedName>
</protein>
<keyword evidence="1" id="KW-0472">Membrane</keyword>
<evidence type="ECO:0000256" key="1">
    <source>
        <dbReference type="SAM" id="Phobius"/>
    </source>
</evidence>
<evidence type="ECO:0000313" key="2">
    <source>
        <dbReference type="EMBL" id="VAW21097.1"/>
    </source>
</evidence>
<keyword evidence="1" id="KW-0812">Transmembrane</keyword>
<dbReference type="AlphaFoldDB" id="A0A3B0U6G5"/>
<keyword evidence="1" id="KW-1133">Transmembrane helix</keyword>
<feature type="transmembrane region" description="Helical" evidence="1">
    <location>
        <begin position="83"/>
        <end position="111"/>
    </location>
</feature>
<organism evidence="2">
    <name type="scientific">hydrothermal vent metagenome</name>
    <dbReference type="NCBI Taxonomy" id="652676"/>
    <lineage>
        <taxon>unclassified sequences</taxon>
        <taxon>metagenomes</taxon>
        <taxon>ecological metagenomes</taxon>
    </lineage>
</organism>
<dbReference type="EMBL" id="UOEO01000157">
    <property type="protein sequence ID" value="VAW21097.1"/>
    <property type="molecule type" value="Genomic_DNA"/>
</dbReference>
<name>A0A3B0U6G5_9ZZZZ</name>
<proteinExistence type="predicted"/>